<feature type="domain" description="RNase H type-1" evidence="2">
    <location>
        <begin position="3"/>
        <end position="82"/>
    </location>
</feature>
<organism evidence="3 4">
    <name type="scientific">Stylosanthes scabra</name>
    <dbReference type="NCBI Taxonomy" id="79078"/>
    <lineage>
        <taxon>Eukaryota</taxon>
        <taxon>Viridiplantae</taxon>
        <taxon>Streptophyta</taxon>
        <taxon>Embryophyta</taxon>
        <taxon>Tracheophyta</taxon>
        <taxon>Spermatophyta</taxon>
        <taxon>Magnoliopsida</taxon>
        <taxon>eudicotyledons</taxon>
        <taxon>Gunneridae</taxon>
        <taxon>Pentapetalae</taxon>
        <taxon>rosids</taxon>
        <taxon>fabids</taxon>
        <taxon>Fabales</taxon>
        <taxon>Fabaceae</taxon>
        <taxon>Papilionoideae</taxon>
        <taxon>50 kb inversion clade</taxon>
        <taxon>dalbergioids sensu lato</taxon>
        <taxon>Dalbergieae</taxon>
        <taxon>Pterocarpus clade</taxon>
        <taxon>Stylosanthes</taxon>
    </lineage>
</organism>
<dbReference type="InterPro" id="IPR053151">
    <property type="entry name" value="RNase_H-like"/>
</dbReference>
<dbReference type="Proteomes" id="UP001341840">
    <property type="component" value="Unassembled WGS sequence"/>
</dbReference>
<dbReference type="PANTHER" id="PTHR47723">
    <property type="entry name" value="OS05G0353850 PROTEIN"/>
    <property type="match status" value="1"/>
</dbReference>
<feature type="non-terminal residue" evidence="3">
    <location>
        <position position="1"/>
    </location>
</feature>
<reference evidence="3 4" key="1">
    <citation type="journal article" date="2023" name="Plants (Basel)">
        <title>Bridging the Gap: Combining Genomics and Transcriptomics Approaches to Understand Stylosanthes scabra, an Orphan Legume from the Brazilian Caatinga.</title>
        <authorList>
            <person name="Ferreira-Neto J.R.C."/>
            <person name="da Silva M.D."/>
            <person name="Binneck E."/>
            <person name="de Melo N.F."/>
            <person name="da Silva R.H."/>
            <person name="de Melo A.L.T.M."/>
            <person name="Pandolfi V."/>
            <person name="Bustamante F.O."/>
            <person name="Brasileiro-Vidal A.C."/>
            <person name="Benko-Iseppon A.M."/>
        </authorList>
    </citation>
    <scope>NUCLEOTIDE SEQUENCE [LARGE SCALE GENOMIC DNA]</scope>
    <source>
        <tissue evidence="3">Leaves</tissue>
    </source>
</reference>
<dbReference type="SUPFAM" id="SSF53098">
    <property type="entry name" value="Ribonuclease H-like"/>
    <property type="match status" value="1"/>
</dbReference>
<dbReference type="CDD" id="cd06222">
    <property type="entry name" value="RNase_H_like"/>
    <property type="match status" value="1"/>
</dbReference>
<accession>A0ABU6ZTF1</accession>
<keyword evidence="4" id="KW-1185">Reference proteome</keyword>
<protein>
    <recommendedName>
        <fullName evidence="2">RNase H type-1 domain-containing protein</fullName>
    </recommendedName>
</protein>
<name>A0ABU6ZTF1_9FABA</name>
<dbReference type="InterPro" id="IPR002156">
    <property type="entry name" value="RNaseH_domain"/>
</dbReference>
<evidence type="ECO:0000256" key="1">
    <source>
        <dbReference type="SAM" id="SignalP"/>
    </source>
</evidence>
<gene>
    <name evidence="3" type="ORF">PIB30_092356</name>
</gene>
<dbReference type="Pfam" id="PF13456">
    <property type="entry name" value="RVT_3"/>
    <property type="match status" value="1"/>
</dbReference>
<dbReference type="InterPro" id="IPR012337">
    <property type="entry name" value="RNaseH-like_sf"/>
</dbReference>
<dbReference type="EMBL" id="JASCZI010273760">
    <property type="protein sequence ID" value="MED6225293.1"/>
    <property type="molecule type" value="Genomic_DNA"/>
</dbReference>
<comment type="caution">
    <text evidence="3">The sequence shown here is derived from an EMBL/GenBank/DDBJ whole genome shotgun (WGS) entry which is preliminary data.</text>
</comment>
<keyword evidence="1" id="KW-0732">Signal</keyword>
<evidence type="ECO:0000259" key="2">
    <source>
        <dbReference type="Pfam" id="PF13456"/>
    </source>
</evidence>
<dbReference type="Gene3D" id="3.30.420.10">
    <property type="entry name" value="Ribonuclease H-like superfamily/Ribonuclease H"/>
    <property type="match status" value="1"/>
</dbReference>
<dbReference type="InterPro" id="IPR036397">
    <property type="entry name" value="RNaseH_sf"/>
</dbReference>
<dbReference type="InterPro" id="IPR044730">
    <property type="entry name" value="RNase_H-like_dom_plant"/>
</dbReference>
<proteinExistence type="predicted"/>
<dbReference type="PANTHER" id="PTHR47723:SF19">
    <property type="entry name" value="POLYNUCLEOTIDYL TRANSFERASE, RIBONUCLEASE H-LIKE SUPERFAMILY PROTEIN"/>
    <property type="match status" value="1"/>
</dbReference>
<sequence>GGLFAIWRGLILAWDLDFRDIWCETDCHETFILLKNDTTAANNDVTELTTRIHALIKRSWRVELSLIQQTANHVADALAKYAVLQSVDQVEWLIPNDDVKELLKHDYLD</sequence>
<evidence type="ECO:0000313" key="4">
    <source>
        <dbReference type="Proteomes" id="UP001341840"/>
    </source>
</evidence>
<evidence type="ECO:0000313" key="3">
    <source>
        <dbReference type="EMBL" id="MED6225293.1"/>
    </source>
</evidence>
<feature type="chain" id="PRO_5045333316" description="RNase H type-1 domain-containing protein" evidence="1">
    <location>
        <begin position="24"/>
        <end position="109"/>
    </location>
</feature>
<feature type="signal peptide" evidence="1">
    <location>
        <begin position="1"/>
        <end position="23"/>
    </location>
</feature>